<evidence type="ECO:0000313" key="2">
    <source>
        <dbReference type="EMBL" id="ORW07784.1"/>
    </source>
</evidence>
<organism evidence="2 3">
    <name type="scientific">Mycobacterium kyorinense</name>
    <dbReference type="NCBI Taxonomy" id="487514"/>
    <lineage>
        <taxon>Bacteria</taxon>
        <taxon>Bacillati</taxon>
        <taxon>Actinomycetota</taxon>
        <taxon>Actinomycetes</taxon>
        <taxon>Mycobacteriales</taxon>
        <taxon>Mycobacteriaceae</taxon>
        <taxon>Mycobacterium</taxon>
    </lineage>
</organism>
<dbReference type="Pfam" id="PF11716">
    <property type="entry name" value="MDMPI_N"/>
    <property type="match status" value="1"/>
</dbReference>
<dbReference type="GO" id="GO:0046872">
    <property type="term" value="F:metal ion binding"/>
    <property type="evidence" value="ECO:0007669"/>
    <property type="project" value="InterPro"/>
</dbReference>
<dbReference type="Proteomes" id="UP000193487">
    <property type="component" value="Unassembled WGS sequence"/>
</dbReference>
<sequence length="178" mass="20165">MDTDPKELHLAVCRRFGEAVRSADGKWDRPTPCEAWDARAVLEHVIGFHDVLLLRPLGLKPPRPRDNPQRRWELTYDALKEALDREWVIDVPLPHLTRDLLVHTWDLARAVDADDRLDPAWCTLFFDELPADSHELTASGMFAPPLAIDDDADIQSKLLARLGRNPSWRPPGASNVGL</sequence>
<dbReference type="NCBIfam" id="TIGR03083">
    <property type="entry name" value="maleylpyruvate isomerase family mycothiol-dependent enzyme"/>
    <property type="match status" value="1"/>
</dbReference>
<name>A0A1X1Y9T7_9MYCO</name>
<evidence type="ECO:0000259" key="1">
    <source>
        <dbReference type="Pfam" id="PF11716"/>
    </source>
</evidence>
<evidence type="ECO:0000313" key="3">
    <source>
        <dbReference type="Proteomes" id="UP000193487"/>
    </source>
</evidence>
<dbReference type="InterPro" id="IPR034660">
    <property type="entry name" value="DinB/YfiT-like"/>
</dbReference>
<gene>
    <name evidence="2" type="ORF">AWC14_24070</name>
</gene>
<dbReference type="OrthoDB" id="5185819at2"/>
<reference evidence="2 3" key="1">
    <citation type="submission" date="2016-01" db="EMBL/GenBank/DDBJ databases">
        <title>The new phylogeny of the genus Mycobacterium.</title>
        <authorList>
            <person name="Tarcisio F."/>
            <person name="Conor M."/>
            <person name="Antonella G."/>
            <person name="Elisabetta G."/>
            <person name="Giulia F.S."/>
            <person name="Sara T."/>
            <person name="Anna F."/>
            <person name="Clotilde B."/>
            <person name="Roberto B."/>
            <person name="Veronica D.S."/>
            <person name="Fabio R."/>
            <person name="Monica P."/>
            <person name="Olivier J."/>
            <person name="Enrico T."/>
            <person name="Nicola S."/>
        </authorList>
    </citation>
    <scope>NUCLEOTIDE SEQUENCE [LARGE SCALE GENOMIC DNA]</scope>
    <source>
        <strain evidence="2 3">DSM 45166</strain>
    </source>
</reference>
<dbReference type="AlphaFoldDB" id="A0A1X1Y9T7"/>
<proteinExistence type="predicted"/>
<protein>
    <recommendedName>
        <fullName evidence="1">Mycothiol-dependent maleylpyruvate isomerase metal-binding domain-containing protein</fullName>
    </recommendedName>
</protein>
<keyword evidence="3" id="KW-1185">Reference proteome</keyword>
<accession>A0A1X1Y9T7</accession>
<comment type="caution">
    <text evidence="2">The sequence shown here is derived from an EMBL/GenBank/DDBJ whole genome shotgun (WGS) entry which is preliminary data.</text>
</comment>
<dbReference type="EMBL" id="LQPE01000038">
    <property type="protein sequence ID" value="ORW07784.1"/>
    <property type="molecule type" value="Genomic_DNA"/>
</dbReference>
<feature type="domain" description="Mycothiol-dependent maleylpyruvate isomerase metal-binding" evidence="1">
    <location>
        <begin position="12"/>
        <end position="122"/>
    </location>
</feature>
<dbReference type="SUPFAM" id="SSF109854">
    <property type="entry name" value="DinB/YfiT-like putative metalloenzymes"/>
    <property type="match status" value="1"/>
</dbReference>
<dbReference type="InterPro" id="IPR017517">
    <property type="entry name" value="Maleyloyr_isom"/>
</dbReference>
<dbReference type="InterPro" id="IPR024344">
    <property type="entry name" value="MDMPI_metal-binding"/>
</dbReference>
<dbReference type="RefSeq" id="WP_045379441.1">
    <property type="nucleotide sequence ID" value="NZ_BBKA01000059.1"/>
</dbReference>